<reference evidence="7 8" key="2">
    <citation type="submission" date="2018-12" db="EMBL/GenBank/DDBJ databases">
        <title>Nakamurella antarcticus sp. nov., isolated from Antarctica South Shetland Islands soil.</title>
        <authorList>
            <person name="Peng F."/>
        </authorList>
    </citation>
    <scope>NUCLEOTIDE SEQUENCE [LARGE SCALE GENOMIC DNA]</scope>
    <source>
        <strain evidence="7 8">S14-144</strain>
    </source>
</reference>
<evidence type="ECO:0000256" key="1">
    <source>
        <dbReference type="ARBA" id="ARBA00022723"/>
    </source>
</evidence>
<keyword evidence="3" id="KW-0862">Zinc</keyword>
<organism evidence="7 8">
    <name type="scientific">Nakamurella antarctica</name>
    <dbReference type="NCBI Taxonomy" id="1902245"/>
    <lineage>
        <taxon>Bacteria</taxon>
        <taxon>Bacillati</taxon>
        <taxon>Actinomycetota</taxon>
        <taxon>Actinomycetes</taxon>
        <taxon>Nakamurellales</taxon>
        <taxon>Nakamurellaceae</taxon>
        <taxon>Nakamurella</taxon>
    </lineage>
</organism>
<dbReference type="Gene3D" id="1.20.120.910">
    <property type="entry name" value="DksA, coiled-coil domain"/>
    <property type="match status" value="1"/>
</dbReference>
<feature type="domain" description="Zinc finger DksA/TraR C4-type" evidence="6">
    <location>
        <begin position="146"/>
        <end position="177"/>
    </location>
</feature>
<keyword evidence="1" id="KW-0479">Metal-binding</keyword>
<dbReference type="PANTHER" id="PTHR33823">
    <property type="entry name" value="RNA POLYMERASE-BINDING TRANSCRIPTION FACTOR DKSA-RELATED"/>
    <property type="match status" value="1"/>
</dbReference>
<reference evidence="7 8" key="1">
    <citation type="submission" date="2018-11" db="EMBL/GenBank/DDBJ databases">
        <authorList>
            <person name="Da X."/>
        </authorList>
    </citation>
    <scope>NUCLEOTIDE SEQUENCE [LARGE SCALE GENOMIC DNA]</scope>
    <source>
        <strain evidence="7 8">S14-144</strain>
    </source>
</reference>
<keyword evidence="2" id="KW-0863">Zinc-finger</keyword>
<proteinExistence type="predicted"/>
<dbReference type="EMBL" id="CP034170">
    <property type="protein sequence ID" value="AZI56829.1"/>
    <property type="molecule type" value="Genomic_DNA"/>
</dbReference>
<keyword evidence="8" id="KW-1185">Reference proteome</keyword>
<evidence type="ECO:0000313" key="7">
    <source>
        <dbReference type="EMBL" id="AZI56829.1"/>
    </source>
</evidence>
<gene>
    <name evidence="7" type="ORF">EH165_00235</name>
</gene>
<dbReference type="Proteomes" id="UP000268084">
    <property type="component" value="Chromosome"/>
</dbReference>
<sequence length="180" mass="19264">MRALLLLEIVGAARPTPYGPSHMFRHRGPRAQSRVNHEYIGALSRPEALGGAGPMSGPEPEDASADAINSRGALLAQRQECQAAVRTWAAALEQLRQLRADGSDDDEHDPDGMPLSLQISRLEGLIRDEDARLSEIDHALGNLTQGRYGVCAECGAVIAPGRLAIRPAARTCVSCARLLP</sequence>
<protein>
    <recommendedName>
        <fullName evidence="6">Zinc finger DksA/TraR C4-type domain-containing protein</fullName>
    </recommendedName>
</protein>
<feature type="zinc finger region" description="dksA C4-type" evidence="4">
    <location>
        <begin position="151"/>
        <end position="175"/>
    </location>
</feature>
<dbReference type="PROSITE" id="PS51128">
    <property type="entry name" value="ZF_DKSA_2"/>
    <property type="match status" value="1"/>
</dbReference>
<evidence type="ECO:0000256" key="3">
    <source>
        <dbReference type="ARBA" id="ARBA00022833"/>
    </source>
</evidence>
<evidence type="ECO:0000256" key="4">
    <source>
        <dbReference type="PROSITE-ProRule" id="PRU00510"/>
    </source>
</evidence>
<dbReference type="SUPFAM" id="SSF57716">
    <property type="entry name" value="Glucocorticoid receptor-like (DNA-binding domain)"/>
    <property type="match status" value="1"/>
</dbReference>
<dbReference type="KEGG" id="nak:EH165_00235"/>
<name>A0A3G8ZHK8_9ACTN</name>
<dbReference type="InterPro" id="IPR000962">
    <property type="entry name" value="Znf_DskA_TraR"/>
</dbReference>
<evidence type="ECO:0000256" key="5">
    <source>
        <dbReference type="SAM" id="MobiDB-lite"/>
    </source>
</evidence>
<dbReference type="AlphaFoldDB" id="A0A3G8ZHK8"/>
<dbReference type="OrthoDB" id="1121111at2"/>
<dbReference type="PANTHER" id="PTHR33823:SF4">
    <property type="entry name" value="GENERAL STRESS PROTEIN 16O"/>
    <property type="match status" value="1"/>
</dbReference>
<accession>A0A3G8ZHK8</accession>
<evidence type="ECO:0000313" key="8">
    <source>
        <dbReference type="Proteomes" id="UP000268084"/>
    </source>
</evidence>
<dbReference type="GO" id="GO:0008270">
    <property type="term" value="F:zinc ion binding"/>
    <property type="evidence" value="ECO:0007669"/>
    <property type="project" value="UniProtKB-KW"/>
</dbReference>
<dbReference type="Pfam" id="PF01258">
    <property type="entry name" value="zf-dskA_traR"/>
    <property type="match status" value="1"/>
</dbReference>
<evidence type="ECO:0000259" key="6">
    <source>
        <dbReference type="Pfam" id="PF01258"/>
    </source>
</evidence>
<feature type="region of interest" description="Disordered" evidence="5">
    <location>
        <begin position="46"/>
        <end position="65"/>
    </location>
</feature>
<evidence type="ECO:0000256" key="2">
    <source>
        <dbReference type="ARBA" id="ARBA00022771"/>
    </source>
</evidence>